<comment type="caution">
    <text evidence="11">The sequence shown here is derived from an EMBL/GenBank/DDBJ whole genome shotgun (WGS) entry which is preliminary data.</text>
</comment>
<evidence type="ECO:0000256" key="8">
    <source>
        <dbReference type="SAM" id="Phobius"/>
    </source>
</evidence>
<gene>
    <name evidence="11" type="ORF">Zmor_015766</name>
</gene>
<evidence type="ECO:0000256" key="3">
    <source>
        <dbReference type="ARBA" id="ARBA00022692"/>
    </source>
</evidence>
<dbReference type="FunFam" id="1.20.1560.10:FF:000014">
    <property type="entry name" value="Multidrug resistance-associated protein member 4"/>
    <property type="match status" value="1"/>
</dbReference>
<feature type="domain" description="ABC transmembrane type-1" evidence="10">
    <location>
        <begin position="108"/>
        <end position="348"/>
    </location>
</feature>
<evidence type="ECO:0000256" key="1">
    <source>
        <dbReference type="ARBA" id="ARBA00004141"/>
    </source>
</evidence>
<reference evidence="11" key="1">
    <citation type="journal article" date="2023" name="G3 (Bethesda)">
        <title>Whole genome assemblies of Zophobas morio and Tenebrio molitor.</title>
        <authorList>
            <person name="Kaur S."/>
            <person name="Stinson S.A."/>
            <person name="diCenzo G.C."/>
        </authorList>
    </citation>
    <scope>NUCLEOTIDE SEQUENCE</scope>
    <source>
        <strain evidence="11">QUZm001</strain>
    </source>
</reference>
<dbReference type="GO" id="GO:0016887">
    <property type="term" value="F:ATP hydrolysis activity"/>
    <property type="evidence" value="ECO:0007669"/>
    <property type="project" value="InterPro"/>
</dbReference>
<feature type="transmembrane region" description="Helical" evidence="8">
    <location>
        <begin position="308"/>
        <end position="332"/>
    </location>
</feature>
<dbReference type="InterPro" id="IPR044746">
    <property type="entry name" value="ABCC_6TM_D1"/>
</dbReference>
<dbReference type="AlphaFoldDB" id="A0AA38IK35"/>
<feature type="transmembrane region" description="Helical" evidence="8">
    <location>
        <begin position="926"/>
        <end position="947"/>
    </location>
</feature>
<dbReference type="Proteomes" id="UP001168821">
    <property type="component" value="Unassembled WGS sequence"/>
</dbReference>
<dbReference type="Pfam" id="PF00005">
    <property type="entry name" value="ABC_tran"/>
    <property type="match status" value="2"/>
</dbReference>
<sequence length="1255" mass="143038">MDHIGKQTKEVHPRQKANIFSIISFFFTLKLFRKGTQRDLEEDDLYEVLPRYTSKRLGDKFEREWERQKKKNNKNSIVRLLLAVFGKEVFLLGLTQLTSKTIIIIFHPHALSKIISYFNPGQTDMTKNDLYLWSGLLIGVTLIDVVYAHNYHMAMGALGIRIRTAFCSFIYRKALRLSPSRLGDISIGKIVTLITKDVHCLEHFSYLVNDLWIAGLKAGVAGYVIYRKINVAAFAGVGFFIIILPIQFYMGTWAAKLRLKMCKKVDERLQRTQETLSAIKIVKMYTWEKYYNDKVLDAREKEIKSMQLIFYLKMIILQIGVLNGKIAFYLLIMTYKWLGNHVTAEIVYYIDYSFHILSHTLGIRFPSAISQVAEVTASVKRLGNVLKALEVQETPEETDLVIKPKVALNNVDVTFKEKHVLHSINLNVDLGVTLITGQVGSGKSFLLKTILKEFEPSNGTVLTQGRISYASQEPWLFPSSIKQNILFGEKYDETRYQEVLKVCALLYDFELLAEGDATIVEDRGNNLSKGQQARVNLARAVYKESEIYLLDDCLSALDSQVSDFIFKECIMKFLQNKLVIFVSHNVSHVKEVDNVVIMRHGAVTSHVKSADISEKDILQEVDAEEMAIESGDDLEVEAEADEETKLITETTTERKVYQEVKKKGKVDFDVYKKYLQFGGGLFSLFLVVSLYTTAQFFQSYGDKLVSQWVILEQKISNLTLHNTTNTTILQKKEESENKRDYILQLFTAMIVLNTVFGVFKAIGFYSVIRRASINLHKHMITHIVNATMHFFDTNFIGNILNRFSKDLTTVDEFLPFIYHQVFRTALSVGGVMIVIATVNVYFLVPTTFFLGLLMFIRMYYLKTARSLKRLDATTRSPVVGHLNATLEGLTTIRAFKAEDILREEYDRHQDLYTSATYIFISSMRAFAFLLDFLCTLFIATIIARFVFSNDVFLAGSVGLAISQALRMTGTLQWGVRIWAEMENCMTSVERVLEYTEVRQESTQGQDLDNWPKEGEVKYQNVYLSYNESDEYVLKNISFTAHPQEKIGIVGRTGAGKSSIISTLFRLYEVDGRIAIDGVDTKLVSLDCLRKHISIIPQDPVLFTGTIRDNIDPERQYTDDVIWSAIDSAYLKKLIPSLEYEITESGSSFSVGQRQLICLARAIVRNNKIIVLDEATANMDPETDELIHQTIHKCFKACTVFTIAHKLHSIINCDKIIVMDKGEIIECDDPNSLLQNKDGHFYKMAKKAGITTQNAA</sequence>
<keyword evidence="4" id="KW-0547">Nucleotide-binding</keyword>
<feature type="transmembrane region" description="Helical" evidence="8">
    <location>
        <begin position="813"/>
        <end position="835"/>
    </location>
</feature>
<dbReference type="InterPro" id="IPR011527">
    <property type="entry name" value="ABC1_TM_dom"/>
</dbReference>
<feature type="domain" description="ABC transmembrane type-1" evidence="10">
    <location>
        <begin position="677"/>
        <end position="983"/>
    </location>
</feature>
<dbReference type="Pfam" id="PF00664">
    <property type="entry name" value="ABC_membrane"/>
    <property type="match status" value="2"/>
</dbReference>
<evidence type="ECO:0000259" key="10">
    <source>
        <dbReference type="PROSITE" id="PS50929"/>
    </source>
</evidence>
<dbReference type="GO" id="GO:0016020">
    <property type="term" value="C:membrane"/>
    <property type="evidence" value="ECO:0007669"/>
    <property type="project" value="UniProtKB-SubCell"/>
</dbReference>
<dbReference type="PANTHER" id="PTHR24223">
    <property type="entry name" value="ATP-BINDING CASSETTE SUB-FAMILY C"/>
    <property type="match status" value="1"/>
</dbReference>
<dbReference type="PROSITE" id="PS50893">
    <property type="entry name" value="ABC_TRANSPORTER_2"/>
    <property type="match status" value="2"/>
</dbReference>
<evidence type="ECO:0000256" key="4">
    <source>
        <dbReference type="ARBA" id="ARBA00022741"/>
    </source>
</evidence>
<dbReference type="CDD" id="cd18580">
    <property type="entry name" value="ABC_6TM_ABCC_D2"/>
    <property type="match status" value="1"/>
</dbReference>
<evidence type="ECO:0000313" key="12">
    <source>
        <dbReference type="Proteomes" id="UP001168821"/>
    </source>
</evidence>
<feature type="transmembrane region" description="Helical" evidence="8">
    <location>
        <begin position="130"/>
        <end position="147"/>
    </location>
</feature>
<dbReference type="GO" id="GO:0140359">
    <property type="term" value="F:ABC-type transporter activity"/>
    <property type="evidence" value="ECO:0007669"/>
    <property type="project" value="InterPro"/>
</dbReference>
<dbReference type="InterPro" id="IPR050173">
    <property type="entry name" value="ABC_transporter_C-like"/>
</dbReference>
<feature type="domain" description="ABC transporter" evidence="9">
    <location>
        <begin position="1016"/>
        <end position="1245"/>
    </location>
</feature>
<dbReference type="Gene3D" id="3.40.50.300">
    <property type="entry name" value="P-loop containing nucleotide triphosphate hydrolases"/>
    <property type="match status" value="2"/>
</dbReference>
<dbReference type="FunFam" id="3.40.50.300:FF:000163">
    <property type="entry name" value="Multidrug resistance-associated protein member 4"/>
    <property type="match status" value="1"/>
</dbReference>
<accession>A0AA38IK35</accession>
<dbReference type="FunFam" id="1.20.1560.10:FF:000026">
    <property type="entry name" value="Multidrug resistance-associated protein lethal(2)03659"/>
    <property type="match status" value="1"/>
</dbReference>
<keyword evidence="5" id="KW-0067">ATP-binding</keyword>
<dbReference type="InterPro" id="IPR003593">
    <property type="entry name" value="AAA+_ATPase"/>
</dbReference>
<keyword evidence="2" id="KW-0813">Transport</keyword>
<feature type="transmembrane region" description="Helical" evidence="8">
    <location>
        <begin position="741"/>
        <end position="768"/>
    </location>
</feature>
<evidence type="ECO:0000256" key="2">
    <source>
        <dbReference type="ARBA" id="ARBA00022448"/>
    </source>
</evidence>
<evidence type="ECO:0000256" key="5">
    <source>
        <dbReference type="ARBA" id="ARBA00022840"/>
    </source>
</evidence>
<feature type="transmembrane region" description="Helical" evidence="8">
    <location>
        <begin position="674"/>
        <end position="694"/>
    </location>
</feature>
<dbReference type="CDD" id="cd03244">
    <property type="entry name" value="ABCC_MRP_domain2"/>
    <property type="match status" value="1"/>
</dbReference>
<dbReference type="SMART" id="SM00382">
    <property type="entry name" value="AAA"/>
    <property type="match status" value="2"/>
</dbReference>
<evidence type="ECO:0008006" key="13">
    <source>
        <dbReference type="Google" id="ProtNLM"/>
    </source>
</evidence>
<dbReference type="InterPro" id="IPR036640">
    <property type="entry name" value="ABC1_TM_sf"/>
</dbReference>
<feature type="transmembrane region" description="Helical" evidence="8">
    <location>
        <begin position="77"/>
        <end position="95"/>
    </location>
</feature>
<dbReference type="FunFam" id="3.40.50.300:FF:003146">
    <property type="entry name" value="Predicted protein"/>
    <property type="match status" value="1"/>
</dbReference>
<proteinExistence type="predicted"/>
<dbReference type="Gene3D" id="1.20.1560.10">
    <property type="entry name" value="ABC transporter type 1, transmembrane domain"/>
    <property type="match status" value="2"/>
</dbReference>
<evidence type="ECO:0000256" key="6">
    <source>
        <dbReference type="ARBA" id="ARBA00022989"/>
    </source>
</evidence>
<dbReference type="CDD" id="cd18579">
    <property type="entry name" value="ABC_6TM_ABCC_D1"/>
    <property type="match status" value="1"/>
</dbReference>
<dbReference type="PROSITE" id="PS50929">
    <property type="entry name" value="ABC_TM1F"/>
    <property type="match status" value="2"/>
</dbReference>
<dbReference type="EMBL" id="JALNTZ010000004">
    <property type="protein sequence ID" value="KAJ3656716.1"/>
    <property type="molecule type" value="Genomic_DNA"/>
</dbReference>
<dbReference type="SUPFAM" id="SSF52540">
    <property type="entry name" value="P-loop containing nucleoside triphosphate hydrolases"/>
    <property type="match status" value="2"/>
</dbReference>
<protein>
    <recommendedName>
        <fullName evidence="13">Multidrug resistance-associated protein lethal(2)03659</fullName>
    </recommendedName>
</protein>
<name>A0AA38IK35_9CUCU</name>
<evidence type="ECO:0000313" key="11">
    <source>
        <dbReference type="EMBL" id="KAJ3656716.1"/>
    </source>
</evidence>
<evidence type="ECO:0000259" key="9">
    <source>
        <dbReference type="PROSITE" id="PS50893"/>
    </source>
</evidence>
<keyword evidence="12" id="KW-1185">Reference proteome</keyword>
<dbReference type="InterPro" id="IPR044726">
    <property type="entry name" value="ABCC_6TM_D2"/>
</dbReference>
<dbReference type="GO" id="GO:0005524">
    <property type="term" value="F:ATP binding"/>
    <property type="evidence" value="ECO:0007669"/>
    <property type="project" value="UniProtKB-KW"/>
</dbReference>
<keyword evidence="6 8" id="KW-1133">Transmembrane helix</keyword>
<evidence type="ECO:0000256" key="7">
    <source>
        <dbReference type="ARBA" id="ARBA00023136"/>
    </source>
</evidence>
<dbReference type="InterPro" id="IPR027417">
    <property type="entry name" value="P-loop_NTPase"/>
</dbReference>
<keyword evidence="7 8" id="KW-0472">Membrane</keyword>
<comment type="subcellular location">
    <subcellularLocation>
        <location evidence="1">Membrane</location>
        <topology evidence="1">Multi-pass membrane protein</topology>
    </subcellularLocation>
</comment>
<dbReference type="InterPro" id="IPR017871">
    <property type="entry name" value="ABC_transporter-like_CS"/>
</dbReference>
<feature type="domain" description="ABC transporter" evidence="9">
    <location>
        <begin position="406"/>
        <end position="625"/>
    </location>
</feature>
<feature type="transmembrane region" description="Helical" evidence="8">
    <location>
        <begin position="232"/>
        <end position="255"/>
    </location>
</feature>
<dbReference type="SUPFAM" id="SSF90123">
    <property type="entry name" value="ABC transporter transmembrane region"/>
    <property type="match status" value="2"/>
</dbReference>
<dbReference type="InterPro" id="IPR003439">
    <property type="entry name" value="ABC_transporter-like_ATP-bd"/>
</dbReference>
<dbReference type="CDD" id="cd03250">
    <property type="entry name" value="ABCC_MRP_domain1"/>
    <property type="match status" value="1"/>
</dbReference>
<dbReference type="PROSITE" id="PS00211">
    <property type="entry name" value="ABC_TRANSPORTER_1"/>
    <property type="match status" value="2"/>
</dbReference>
<dbReference type="PANTHER" id="PTHR24223:SF448">
    <property type="entry name" value="FI20146P1-RELATED"/>
    <property type="match status" value="1"/>
</dbReference>
<keyword evidence="3 8" id="KW-0812">Transmembrane</keyword>
<organism evidence="11 12">
    <name type="scientific">Zophobas morio</name>
    <dbReference type="NCBI Taxonomy" id="2755281"/>
    <lineage>
        <taxon>Eukaryota</taxon>
        <taxon>Metazoa</taxon>
        <taxon>Ecdysozoa</taxon>
        <taxon>Arthropoda</taxon>
        <taxon>Hexapoda</taxon>
        <taxon>Insecta</taxon>
        <taxon>Pterygota</taxon>
        <taxon>Neoptera</taxon>
        <taxon>Endopterygota</taxon>
        <taxon>Coleoptera</taxon>
        <taxon>Polyphaga</taxon>
        <taxon>Cucujiformia</taxon>
        <taxon>Tenebrionidae</taxon>
        <taxon>Zophobas</taxon>
    </lineage>
</organism>
<feature type="transmembrane region" description="Helical" evidence="8">
    <location>
        <begin position="841"/>
        <end position="860"/>
    </location>
</feature>